<feature type="signal peptide" evidence="1">
    <location>
        <begin position="1"/>
        <end position="31"/>
    </location>
</feature>
<dbReference type="RefSeq" id="WP_266063266.1">
    <property type="nucleotide sequence ID" value="NZ_JAPKFM010000026.1"/>
</dbReference>
<organism evidence="2 3">
    <name type="scientific">Gordonia aquimaris</name>
    <dbReference type="NCBI Taxonomy" id="2984863"/>
    <lineage>
        <taxon>Bacteria</taxon>
        <taxon>Bacillati</taxon>
        <taxon>Actinomycetota</taxon>
        <taxon>Actinomycetes</taxon>
        <taxon>Mycobacteriales</taxon>
        <taxon>Gordoniaceae</taxon>
        <taxon>Gordonia</taxon>
    </lineage>
</organism>
<comment type="caution">
    <text evidence="2">The sequence shown here is derived from an EMBL/GenBank/DDBJ whole genome shotgun (WGS) entry which is preliminary data.</text>
</comment>
<feature type="chain" id="PRO_5040755591" evidence="1">
    <location>
        <begin position="32"/>
        <end position="156"/>
    </location>
</feature>
<reference evidence="2" key="1">
    <citation type="submission" date="2022-10" db="EMBL/GenBank/DDBJ databases">
        <title>WGS of marine actinomycetes from Thailand.</title>
        <authorList>
            <person name="Thawai C."/>
        </authorList>
    </citation>
    <scope>NUCLEOTIDE SEQUENCE</scope>
    <source>
        <strain evidence="2">SW21</strain>
    </source>
</reference>
<sequence>MNTTTRRIAAGAAVVAATAGIGFAVAGAANAGTLPVTRPGEPTIAMTITNHTDKPEYLIGATAGQSGQWVNAPQRVLYPGASETITAVAPFSNYLTANAQYKIGHVGPTANYEIENMKGNVNTSMSGIWGPHAQNYWMSHTISSRYPNVNVGFDQW</sequence>
<evidence type="ECO:0000256" key="1">
    <source>
        <dbReference type="SAM" id="SignalP"/>
    </source>
</evidence>
<evidence type="ECO:0000313" key="3">
    <source>
        <dbReference type="Proteomes" id="UP001143347"/>
    </source>
</evidence>
<dbReference type="AlphaFoldDB" id="A0A9X3I7A2"/>
<dbReference type="EMBL" id="JAPKFM010000026">
    <property type="protein sequence ID" value="MCX2966359.1"/>
    <property type="molecule type" value="Genomic_DNA"/>
</dbReference>
<accession>A0A9X3I7A2</accession>
<keyword evidence="3" id="KW-1185">Reference proteome</keyword>
<name>A0A9X3I7A2_9ACTN</name>
<proteinExistence type="predicted"/>
<protein>
    <submittedName>
        <fullName evidence="2">Uncharacterized protein</fullName>
    </submittedName>
</protein>
<keyword evidence="1" id="KW-0732">Signal</keyword>
<evidence type="ECO:0000313" key="2">
    <source>
        <dbReference type="EMBL" id="MCX2966359.1"/>
    </source>
</evidence>
<dbReference type="Proteomes" id="UP001143347">
    <property type="component" value="Unassembled WGS sequence"/>
</dbReference>
<gene>
    <name evidence="2" type="ORF">OSB52_19940</name>
</gene>